<gene>
    <name evidence="2" type="ORF">SAMN05443429_10483</name>
</gene>
<accession>A0A1M6DSP4</accession>
<protein>
    <recommendedName>
        <fullName evidence="4">Lipoprotein</fullName>
    </recommendedName>
</protein>
<keyword evidence="3" id="KW-1185">Reference proteome</keyword>
<dbReference type="STRING" id="1118202.SAMN05443429_10483"/>
<name>A0A1M6DSP4_9FLAO</name>
<dbReference type="AlphaFoldDB" id="A0A1M6DSP4"/>
<evidence type="ECO:0008006" key="4">
    <source>
        <dbReference type="Google" id="ProtNLM"/>
    </source>
</evidence>
<keyword evidence="1" id="KW-0732">Signal</keyword>
<feature type="chain" id="PRO_5012793662" description="Lipoprotein" evidence="1">
    <location>
        <begin position="36"/>
        <end position="158"/>
    </location>
</feature>
<evidence type="ECO:0000313" key="2">
    <source>
        <dbReference type="EMBL" id="SHI76221.1"/>
    </source>
</evidence>
<reference evidence="2 3" key="1">
    <citation type="submission" date="2016-11" db="EMBL/GenBank/DDBJ databases">
        <authorList>
            <person name="Jaros S."/>
            <person name="Januszkiewicz K."/>
            <person name="Wedrychowicz H."/>
        </authorList>
    </citation>
    <scope>NUCLEOTIDE SEQUENCE [LARGE SCALE GENOMIC DNA]</scope>
    <source>
        <strain evidence="2 3">DSM 25479</strain>
    </source>
</reference>
<organism evidence="2 3">
    <name type="scientific">Cruoricaptor ignavus</name>
    <dbReference type="NCBI Taxonomy" id="1118202"/>
    <lineage>
        <taxon>Bacteria</taxon>
        <taxon>Pseudomonadati</taxon>
        <taxon>Bacteroidota</taxon>
        <taxon>Flavobacteriia</taxon>
        <taxon>Flavobacteriales</taxon>
        <taxon>Weeksellaceae</taxon>
        <taxon>Cruoricaptor</taxon>
    </lineage>
</organism>
<dbReference type="PROSITE" id="PS51257">
    <property type="entry name" value="PROKAR_LIPOPROTEIN"/>
    <property type="match status" value="1"/>
</dbReference>
<proteinExistence type="predicted"/>
<dbReference type="EMBL" id="FQYI01000004">
    <property type="protein sequence ID" value="SHI76221.1"/>
    <property type="molecule type" value="Genomic_DNA"/>
</dbReference>
<feature type="signal peptide" evidence="1">
    <location>
        <begin position="1"/>
        <end position="35"/>
    </location>
</feature>
<evidence type="ECO:0000256" key="1">
    <source>
        <dbReference type="SAM" id="SignalP"/>
    </source>
</evidence>
<evidence type="ECO:0000313" key="3">
    <source>
        <dbReference type="Proteomes" id="UP000184335"/>
    </source>
</evidence>
<sequence length="158" mass="17615">MRCKCKIYAKFTLMKKLLPILTLILLAACSESKPAAGTQLETKNEDKPSALTGNSKDEHGCLGAAGESWSELLQTCVRIFNVGDRLNPTEAKPGEAVISAFILFNEEKSKAEIFLPNSEEKSFIMERDSTGVYLKDSVKYDPGERSIYINEIKKYRAE</sequence>
<dbReference type="Proteomes" id="UP000184335">
    <property type="component" value="Unassembled WGS sequence"/>
</dbReference>